<dbReference type="GeneID" id="39575517"/>
<sequence>MLANIAAIFAASAAVVSAAAVPHLNARGQSGSVSVTPHVQYSSSIGVLGCKINTDRVAYWPGSVHCDDICVKVSHGGRSLHLLRIDSSGGAYDVSYDAWNYLAHGASARDDPHMGGGVDMHFEYVDPSECADLLDHGKLPLSAANSMNYVASCLGNGSWAGRNHVLYNIANPTCTIGRDERCSLDLATSNQPNCPSGLGTGGILKGHEVENIEYGTGKVTIAL</sequence>
<evidence type="ECO:0000313" key="2">
    <source>
        <dbReference type="EMBL" id="ROT37999.1"/>
    </source>
</evidence>
<proteinExistence type="predicted"/>
<evidence type="ECO:0008006" key="4">
    <source>
        <dbReference type="Google" id="ProtNLM"/>
    </source>
</evidence>
<reference evidence="2 3" key="1">
    <citation type="journal article" date="2018" name="Mol. Ecol.">
        <title>The obligate alkalophilic soda-lake fungus Sodiomyces alkalinus has shifted to a protein diet.</title>
        <authorList>
            <person name="Grum-Grzhimaylo A.A."/>
            <person name="Falkoski D.L."/>
            <person name="van den Heuvel J."/>
            <person name="Valero-Jimenez C.A."/>
            <person name="Min B."/>
            <person name="Choi I.G."/>
            <person name="Lipzen A."/>
            <person name="Daum C.G."/>
            <person name="Aanen D.K."/>
            <person name="Tsang A."/>
            <person name="Henrissat B."/>
            <person name="Bilanenko E.N."/>
            <person name="de Vries R.P."/>
            <person name="van Kan J.A.L."/>
            <person name="Grigoriev I.V."/>
            <person name="Debets A.J.M."/>
        </authorList>
    </citation>
    <scope>NUCLEOTIDE SEQUENCE [LARGE SCALE GENOMIC DNA]</scope>
    <source>
        <strain evidence="2 3">F11</strain>
    </source>
</reference>
<name>A0A3N2PU25_SODAK</name>
<organism evidence="2 3">
    <name type="scientific">Sodiomyces alkalinus (strain CBS 110278 / VKM F-3762 / F11)</name>
    <name type="common">Alkaliphilic filamentous fungus</name>
    <dbReference type="NCBI Taxonomy" id="1314773"/>
    <lineage>
        <taxon>Eukaryota</taxon>
        <taxon>Fungi</taxon>
        <taxon>Dikarya</taxon>
        <taxon>Ascomycota</taxon>
        <taxon>Pezizomycotina</taxon>
        <taxon>Sordariomycetes</taxon>
        <taxon>Hypocreomycetidae</taxon>
        <taxon>Glomerellales</taxon>
        <taxon>Plectosphaerellaceae</taxon>
        <taxon>Sodiomyces</taxon>
    </lineage>
</organism>
<evidence type="ECO:0000313" key="3">
    <source>
        <dbReference type="Proteomes" id="UP000272025"/>
    </source>
</evidence>
<dbReference type="PANTHER" id="PTHR38850:SF2">
    <property type="entry name" value="CERATO-PLATANIN"/>
    <property type="match status" value="1"/>
</dbReference>
<protein>
    <recommendedName>
        <fullName evidence="4">Cerato-platanin</fullName>
    </recommendedName>
</protein>
<accession>A0A3N2PU25</accession>
<feature type="signal peptide" evidence="1">
    <location>
        <begin position="1"/>
        <end position="18"/>
    </location>
</feature>
<dbReference type="EMBL" id="ML119056">
    <property type="protein sequence ID" value="ROT37999.1"/>
    <property type="molecule type" value="Genomic_DNA"/>
</dbReference>
<dbReference type="OrthoDB" id="5370830at2759"/>
<dbReference type="PANTHER" id="PTHR38850">
    <property type="entry name" value="CERATO-PLATANIN"/>
    <property type="match status" value="1"/>
</dbReference>
<dbReference type="Proteomes" id="UP000272025">
    <property type="component" value="Unassembled WGS sequence"/>
</dbReference>
<dbReference type="AlphaFoldDB" id="A0A3N2PU25"/>
<keyword evidence="1" id="KW-0732">Signal</keyword>
<dbReference type="RefSeq" id="XP_028465805.1">
    <property type="nucleotide sequence ID" value="XM_028607039.1"/>
</dbReference>
<evidence type="ECO:0000256" key="1">
    <source>
        <dbReference type="SAM" id="SignalP"/>
    </source>
</evidence>
<gene>
    <name evidence="2" type="ORF">SODALDRAFT_178904</name>
</gene>
<dbReference type="STRING" id="1314773.A0A3N2PU25"/>
<feature type="chain" id="PRO_5018037380" description="Cerato-platanin" evidence="1">
    <location>
        <begin position="19"/>
        <end position="223"/>
    </location>
</feature>
<keyword evidence="3" id="KW-1185">Reference proteome</keyword>